<name>A0ABR6BMQ2_9PSEU</name>
<evidence type="ECO:0000313" key="4">
    <source>
        <dbReference type="Proteomes" id="UP000517916"/>
    </source>
</evidence>
<evidence type="ECO:0000313" key="3">
    <source>
        <dbReference type="EMBL" id="MBA8928180.1"/>
    </source>
</evidence>
<feature type="transmembrane region" description="Helical" evidence="1">
    <location>
        <begin position="94"/>
        <end position="118"/>
    </location>
</feature>
<dbReference type="PANTHER" id="PTHR46663:SF2">
    <property type="entry name" value="GGDEF DOMAIN-CONTAINING PROTEIN"/>
    <property type="match status" value="1"/>
</dbReference>
<accession>A0ABR6BMQ2</accession>
<dbReference type="CDD" id="cd01949">
    <property type="entry name" value="GGDEF"/>
    <property type="match status" value="1"/>
</dbReference>
<dbReference type="Pfam" id="PF00990">
    <property type="entry name" value="GGDEF"/>
    <property type="match status" value="1"/>
</dbReference>
<dbReference type="Proteomes" id="UP000517916">
    <property type="component" value="Unassembled WGS sequence"/>
</dbReference>
<feature type="transmembrane region" description="Helical" evidence="1">
    <location>
        <begin position="69"/>
        <end position="88"/>
    </location>
</feature>
<keyword evidence="1" id="KW-0812">Transmembrane</keyword>
<dbReference type="InterPro" id="IPR052163">
    <property type="entry name" value="DGC-Regulatory_Protein"/>
</dbReference>
<dbReference type="Gene3D" id="3.30.70.270">
    <property type="match status" value="1"/>
</dbReference>
<dbReference type="SUPFAM" id="SSF55073">
    <property type="entry name" value="Nucleotide cyclase"/>
    <property type="match status" value="1"/>
</dbReference>
<feature type="transmembrane region" description="Helical" evidence="1">
    <location>
        <begin position="306"/>
        <end position="322"/>
    </location>
</feature>
<dbReference type="InterPro" id="IPR029787">
    <property type="entry name" value="Nucleotide_cyclase"/>
</dbReference>
<dbReference type="EMBL" id="JACJID010000004">
    <property type="protein sequence ID" value="MBA8928180.1"/>
    <property type="molecule type" value="Genomic_DNA"/>
</dbReference>
<sequence length="499" mass="52742">MKARPFMILCGSAALVLAVCVYAVYPGVLPHSGAVAVDDVLQLVCSFLAVFGYAWTARRARGNDRRWRGWMLCSAISLTIGLLAWISSQVLAGVALPATTLAPLGFIMTAVFLLPAVLTMARGEPDAEEPPAVQRNRALLLLDGLILAGSLAILVSITLSEQIARSWASSGPGFVTVVAHPAVYLVVMLIMVVLARTRPAARQTAMWVLFGAALTQSGSAWLFAYLVANGANAIPPLADAGFMAAPLLYALAPWAPPPRSRAAVSDDRLRTGAYLHLLVPFLPLVVTGVFIGVGTATGIDLGPTEVYLGLAVVALMALRQLLTSADNVRLLRSLVDSRAELEYQATHDPVTGLANRAAFQDRLDRADHPLSLLFIDVDDFKGVNDRYGHATGDAVLRAVGQRLAGCVREGDLVARLGGDEFGVLIDGPTNEPHELGRRVLASLSQPYAIGGTLLGVRVSIGLVTRDELSPETTGDSLLSQADIAMYAAKRAGKGTLVIG</sequence>
<feature type="transmembrane region" description="Helical" evidence="1">
    <location>
        <begin position="207"/>
        <end position="227"/>
    </location>
</feature>
<feature type="transmembrane region" description="Helical" evidence="1">
    <location>
        <begin position="39"/>
        <end position="57"/>
    </location>
</feature>
<dbReference type="NCBIfam" id="TIGR00254">
    <property type="entry name" value="GGDEF"/>
    <property type="match status" value="1"/>
</dbReference>
<evidence type="ECO:0000256" key="1">
    <source>
        <dbReference type="SAM" id="Phobius"/>
    </source>
</evidence>
<keyword evidence="1" id="KW-0472">Membrane</keyword>
<dbReference type="InterPro" id="IPR000160">
    <property type="entry name" value="GGDEF_dom"/>
</dbReference>
<feature type="transmembrane region" description="Helical" evidence="1">
    <location>
        <begin position="233"/>
        <end position="252"/>
    </location>
</feature>
<keyword evidence="1" id="KW-1133">Transmembrane helix</keyword>
<dbReference type="PROSITE" id="PS50887">
    <property type="entry name" value="GGDEF"/>
    <property type="match status" value="1"/>
</dbReference>
<reference evidence="3 4" key="1">
    <citation type="submission" date="2020-08" db="EMBL/GenBank/DDBJ databases">
        <title>Genomic Encyclopedia of Archaeal and Bacterial Type Strains, Phase II (KMG-II): from individual species to whole genera.</title>
        <authorList>
            <person name="Goeker M."/>
        </authorList>
    </citation>
    <scope>NUCLEOTIDE SEQUENCE [LARGE SCALE GENOMIC DNA]</scope>
    <source>
        <strain evidence="3 4">DSM 43850</strain>
    </source>
</reference>
<keyword evidence="4" id="KW-1185">Reference proteome</keyword>
<gene>
    <name evidence="3" type="ORF">BC739_005397</name>
</gene>
<feature type="domain" description="GGDEF" evidence="2">
    <location>
        <begin position="368"/>
        <end position="499"/>
    </location>
</feature>
<evidence type="ECO:0000259" key="2">
    <source>
        <dbReference type="PROSITE" id="PS50887"/>
    </source>
</evidence>
<dbReference type="RefSeq" id="WP_025356727.1">
    <property type="nucleotide sequence ID" value="NZ_BAAABQ010000030.1"/>
</dbReference>
<dbReference type="InterPro" id="IPR043128">
    <property type="entry name" value="Rev_trsase/Diguanyl_cyclase"/>
</dbReference>
<protein>
    <submittedName>
        <fullName evidence="3">Diguanylate cyclase (GGDEF)-like protein</fullName>
    </submittedName>
</protein>
<dbReference type="PANTHER" id="PTHR46663">
    <property type="entry name" value="DIGUANYLATE CYCLASE DGCT-RELATED"/>
    <property type="match status" value="1"/>
</dbReference>
<proteinExistence type="predicted"/>
<feature type="transmembrane region" description="Helical" evidence="1">
    <location>
        <begin position="273"/>
        <end position="294"/>
    </location>
</feature>
<feature type="transmembrane region" description="Helical" evidence="1">
    <location>
        <begin position="171"/>
        <end position="195"/>
    </location>
</feature>
<comment type="caution">
    <text evidence="3">The sequence shown here is derived from an EMBL/GenBank/DDBJ whole genome shotgun (WGS) entry which is preliminary data.</text>
</comment>
<organism evidence="3 4">
    <name type="scientific">Kutzneria viridogrisea</name>
    <dbReference type="NCBI Taxonomy" id="47990"/>
    <lineage>
        <taxon>Bacteria</taxon>
        <taxon>Bacillati</taxon>
        <taxon>Actinomycetota</taxon>
        <taxon>Actinomycetes</taxon>
        <taxon>Pseudonocardiales</taxon>
        <taxon>Pseudonocardiaceae</taxon>
        <taxon>Kutzneria</taxon>
    </lineage>
</organism>
<dbReference type="SMART" id="SM00267">
    <property type="entry name" value="GGDEF"/>
    <property type="match status" value="1"/>
</dbReference>
<feature type="transmembrane region" description="Helical" evidence="1">
    <location>
        <begin position="139"/>
        <end position="159"/>
    </location>
</feature>